<keyword evidence="4" id="KW-0963">Cytoplasm</keyword>
<dbReference type="Proteomes" id="UP001567538">
    <property type="component" value="Unassembled WGS sequence"/>
</dbReference>
<comment type="subcellular location">
    <subcellularLocation>
        <location evidence="2">Cytoplasm</location>
    </subcellularLocation>
    <subcellularLocation>
        <location evidence="1">Nucleus</location>
    </subcellularLocation>
</comment>
<reference evidence="12 13" key="1">
    <citation type="submission" date="2024-06" db="EMBL/GenBank/DDBJ databases">
        <title>A chromosome level genome sequence of Diviner's sage (Salvia divinorum).</title>
        <authorList>
            <person name="Ford S.A."/>
            <person name="Ro D.-K."/>
            <person name="Ness R.W."/>
            <person name="Phillips M.A."/>
        </authorList>
    </citation>
    <scope>NUCLEOTIDE SEQUENCE [LARGE SCALE GENOMIC DNA]</scope>
    <source>
        <strain evidence="12">SAF-2024a</strain>
        <tissue evidence="12">Leaf</tissue>
    </source>
</reference>
<comment type="function">
    <text evidence="10">Protein associated with the U5 snRNP, during its maturation and its post-splicing recycling and which is required for spliceosomal tri-snRNP complex assembly in the nucleus. Has a molecular sequestering activity and transiently hinders SNRNP200 binding sites for constitutive splicing factors that intervene later during the assembly of the spliceosome and splicing. Together with its molecular sequestering activity, may also function as a molecular adapter and placeholder, coordinating the assembly of the U5 snRNP and its association with the U4/U6 di-snRNP.</text>
</comment>
<accession>A0ABD1ILN5</accession>
<evidence type="ECO:0000313" key="12">
    <source>
        <dbReference type="EMBL" id="KAL1568758.1"/>
    </source>
</evidence>
<evidence type="ECO:0000256" key="4">
    <source>
        <dbReference type="ARBA" id="ARBA00022490"/>
    </source>
</evidence>
<feature type="compositionally biased region" description="Basic and acidic residues" evidence="11">
    <location>
        <begin position="44"/>
        <end position="58"/>
    </location>
</feature>
<comment type="similarity">
    <text evidence="3">Belongs to the TSSC4 family.</text>
</comment>
<evidence type="ECO:0000256" key="6">
    <source>
        <dbReference type="ARBA" id="ARBA00022728"/>
    </source>
</evidence>
<dbReference type="PANTHER" id="PTHR13445:SF3">
    <property type="entry name" value="U5 SMALL NUCLEAR RIBONUCLEOPROTEIN TSSC4"/>
    <property type="match status" value="1"/>
</dbReference>
<keyword evidence="7" id="KW-0508">mRNA splicing</keyword>
<evidence type="ECO:0000256" key="1">
    <source>
        <dbReference type="ARBA" id="ARBA00004123"/>
    </source>
</evidence>
<feature type="compositionally biased region" description="Basic and acidic residues" evidence="11">
    <location>
        <begin position="357"/>
        <end position="376"/>
    </location>
</feature>
<dbReference type="GO" id="GO:0005681">
    <property type="term" value="C:spliceosomal complex"/>
    <property type="evidence" value="ECO:0007669"/>
    <property type="project" value="UniProtKB-KW"/>
</dbReference>
<dbReference type="PANTHER" id="PTHR13445">
    <property type="entry name" value="TUMOR SUPPRESSING SUBTRANSFERABLE CANDIDATE 4 TSSC4"/>
    <property type="match status" value="1"/>
</dbReference>
<evidence type="ECO:0000256" key="11">
    <source>
        <dbReference type="SAM" id="MobiDB-lite"/>
    </source>
</evidence>
<keyword evidence="6" id="KW-0747">Spliceosome</keyword>
<feature type="compositionally biased region" description="Basic and acidic residues" evidence="11">
    <location>
        <begin position="235"/>
        <end position="262"/>
    </location>
</feature>
<feature type="region of interest" description="Disordered" evidence="11">
    <location>
        <begin position="390"/>
        <end position="436"/>
    </location>
</feature>
<comment type="caution">
    <text evidence="12">The sequence shown here is derived from an EMBL/GenBank/DDBJ whole genome shotgun (WGS) entry which is preliminary data.</text>
</comment>
<dbReference type="GO" id="GO:0005737">
    <property type="term" value="C:cytoplasm"/>
    <property type="evidence" value="ECO:0007669"/>
    <property type="project" value="UniProtKB-SubCell"/>
</dbReference>
<gene>
    <name evidence="12" type="ORF">AAHA92_00332</name>
</gene>
<keyword evidence="5" id="KW-0507">mRNA processing</keyword>
<evidence type="ECO:0000256" key="2">
    <source>
        <dbReference type="ARBA" id="ARBA00004496"/>
    </source>
</evidence>
<dbReference type="InterPro" id="IPR029338">
    <property type="entry name" value="TSSC4"/>
</dbReference>
<keyword evidence="13" id="KW-1185">Reference proteome</keyword>
<dbReference type="EMBL" id="JBEAFC010000001">
    <property type="protein sequence ID" value="KAL1568758.1"/>
    <property type="molecule type" value="Genomic_DNA"/>
</dbReference>
<feature type="compositionally biased region" description="Basic residues" evidence="11">
    <location>
        <begin position="415"/>
        <end position="424"/>
    </location>
</feature>
<proteinExistence type="inferred from homology"/>
<keyword evidence="8" id="KW-0539">Nucleus</keyword>
<evidence type="ECO:0000313" key="13">
    <source>
        <dbReference type="Proteomes" id="UP001567538"/>
    </source>
</evidence>
<evidence type="ECO:0000256" key="5">
    <source>
        <dbReference type="ARBA" id="ARBA00022664"/>
    </source>
</evidence>
<feature type="compositionally biased region" description="Polar residues" evidence="11">
    <location>
        <begin position="276"/>
        <end position="288"/>
    </location>
</feature>
<evidence type="ECO:0000256" key="10">
    <source>
        <dbReference type="ARBA" id="ARBA00045970"/>
    </source>
</evidence>
<protein>
    <recommendedName>
        <fullName evidence="9">U5 small nuclear ribonucleoprotein TSSC4</fullName>
    </recommendedName>
</protein>
<evidence type="ECO:0000256" key="3">
    <source>
        <dbReference type="ARBA" id="ARBA00010362"/>
    </source>
</evidence>
<evidence type="ECO:0000256" key="8">
    <source>
        <dbReference type="ARBA" id="ARBA00023242"/>
    </source>
</evidence>
<evidence type="ECO:0000256" key="7">
    <source>
        <dbReference type="ARBA" id="ARBA00023187"/>
    </source>
</evidence>
<feature type="region of interest" description="Disordered" evidence="11">
    <location>
        <begin position="44"/>
        <end position="116"/>
    </location>
</feature>
<feature type="compositionally biased region" description="Acidic residues" evidence="11">
    <location>
        <begin position="63"/>
        <end position="90"/>
    </location>
</feature>
<feature type="region of interest" description="Disordered" evidence="11">
    <location>
        <begin position="235"/>
        <end position="319"/>
    </location>
</feature>
<organism evidence="12 13">
    <name type="scientific">Salvia divinorum</name>
    <name type="common">Maria pastora</name>
    <name type="synonym">Diviner's sage</name>
    <dbReference type="NCBI Taxonomy" id="28513"/>
    <lineage>
        <taxon>Eukaryota</taxon>
        <taxon>Viridiplantae</taxon>
        <taxon>Streptophyta</taxon>
        <taxon>Embryophyta</taxon>
        <taxon>Tracheophyta</taxon>
        <taxon>Spermatophyta</taxon>
        <taxon>Magnoliopsida</taxon>
        <taxon>eudicotyledons</taxon>
        <taxon>Gunneridae</taxon>
        <taxon>Pentapetalae</taxon>
        <taxon>asterids</taxon>
        <taxon>lamiids</taxon>
        <taxon>Lamiales</taxon>
        <taxon>Lamiaceae</taxon>
        <taxon>Nepetoideae</taxon>
        <taxon>Mentheae</taxon>
        <taxon>Salviinae</taxon>
        <taxon>Salvia</taxon>
        <taxon>Salvia subgen. Calosphace</taxon>
    </lineage>
</organism>
<feature type="region of interest" description="Disordered" evidence="11">
    <location>
        <begin position="354"/>
        <end position="376"/>
    </location>
</feature>
<feature type="compositionally biased region" description="Polar residues" evidence="11">
    <location>
        <begin position="425"/>
        <end position="436"/>
    </location>
</feature>
<dbReference type="GO" id="GO:0006397">
    <property type="term" value="P:mRNA processing"/>
    <property type="evidence" value="ECO:0007669"/>
    <property type="project" value="UniProtKB-KW"/>
</dbReference>
<dbReference type="AlphaFoldDB" id="A0ABD1ILN5"/>
<name>A0ABD1ILN5_SALDI</name>
<sequence length="436" mass="49120">MEDSFRVRVDKVFGALVTDTAPSAAVSPALWSLTDEEIERRVWNRNKDIPQEGKDRAQSEPSFDLESDLNELSEEDEEEDDEEQEEGEEIDGAKRRRNNNNGGGESSVEEYLEVQSNIGRDCTLDYEEEEDEFDKVAVGSEETDDRIYLKNVKSADYEIEEVSGYGELPSSFQVTAKDPRANHSAAKLRLREDAETTGELDALQLSDSSMATNLDAEDIKKGELDIDNPKPILKKRDISMDTKSQKRVRFMADPESSTHEDQQAASDLASVPCVMSDNSVSEQASDPSKYSAGVPDYLRNPSKYTRHTFGSSDDMDEKSNQKAYANFFHDLRKRNSDTLMEEMPVELPKSIVFTPKKKAENDSTTKSDTELKTRENLENKRWSVDITAENTQESEISAMEEDEPVLVAVDEGPRSSRKPGRQYRTKTNGNADDNLD</sequence>
<dbReference type="GO" id="GO:0008380">
    <property type="term" value="P:RNA splicing"/>
    <property type="evidence" value="ECO:0007669"/>
    <property type="project" value="UniProtKB-KW"/>
</dbReference>
<evidence type="ECO:0000256" key="9">
    <source>
        <dbReference type="ARBA" id="ARBA00035304"/>
    </source>
</evidence>